<dbReference type="Gene3D" id="3.40.50.300">
    <property type="entry name" value="P-loop containing nucleotide triphosphate hydrolases"/>
    <property type="match status" value="1"/>
</dbReference>
<dbReference type="InterPro" id="IPR050764">
    <property type="entry name" value="CbbQ/NirQ/NorQ/GpvN"/>
</dbReference>
<proteinExistence type="predicted"/>
<dbReference type="EMBL" id="FUXA01000005">
    <property type="protein sequence ID" value="SJZ51350.1"/>
    <property type="molecule type" value="Genomic_DNA"/>
</dbReference>
<dbReference type="Proteomes" id="UP000189857">
    <property type="component" value="Unassembled WGS sequence"/>
</dbReference>
<dbReference type="PANTHER" id="PTHR42759:SF1">
    <property type="entry name" value="MAGNESIUM-CHELATASE SUBUNIT CHLD"/>
    <property type="match status" value="1"/>
</dbReference>
<dbReference type="Pfam" id="PF07726">
    <property type="entry name" value="AAA_3"/>
    <property type="match status" value="1"/>
</dbReference>
<dbReference type="PIRSF" id="PIRSF002849">
    <property type="entry name" value="AAA_ATPase_chaperone_MoxR_prd"/>
    <property type="match status" value="1"/>
</dbReference>
<evidence type="ECO:0000313" key="2">
    <source>
        <dbReference type="EMBL" id="SJZ51350.1"/>
    </source>
</evidence>
<dbReference type="SUPFAM" id="SSF52540">
    <property type="entry name" value="P-loop containing nucleoside triphosphate hydrolases"/>
    <property type="match status" value="1"/>
</dbReference>
<dbReference type="InterPro" id="IPR041628">
    <property type="entry name" value="ChlI/MoxR_AAA_lid"/>
</dbReference>
<dbReference type="PROSITE" id="PS50045">
    <property type="entry name" value="SIGMA54_INTERACT_4"/>
    <property type="match status" value="1"/>
</dbReference>
<reference evidence="2 3" key="1">
    <citation type="submission" date="2017-02" db="EMBL/GenBank/DDBJ databases">
        <authorList>
            <person name="Peterson S.W."/>
        </authorList>
    </citation>
    <scope>NUCLEOTIDE SEQUENCE [LARGE SCALE GENOMIC DNA]</scope>
    <source>
        <strain evidence="2 3">ATCC 17233</strain>
    </source>
</reference>
<dbReference type="InterPro" id="IPR027417">
    <property type="entry name" value="P-loop_NTPase"/>
</dbReference>
<dbReference type="PANTHER" id="PTHR42759">
    <property type="entry name" value="MOXR FAMILY PROTEIN"/>
    <property type="match status" value="1"/>
</dbReference>
<feature type="domain" description="Sigma-54 factor interaction" evidence="1">
    <location>
        <begin position="50"/>
        <end position="174"/>
    </location>
</feature>
<gene>
    <name evidence="2" type="ORF">SAMN02745110_00748</name>
</gene>
<dbReference type="Pfam" id="PF17863">
    <property type="entry name" value="AAA_lid_2"/>
    <property type="match status" value="1"/>
</dbReference>
<accession>A0A1T4L9S1</accession>
<dbReference type="InterPro" id="IPR002078">
    <property type="entry name" value="Sigma_54_int"/>
</dbReference>
<organism evidence="2 3">
    <name type="scientific">Eubacterium ruminantium</name>
    <dbReference type="NCBI Taxonomy" id="42322"/>
    <lineage>
        <taxon>Bacteria</taxon>
        <taxon>Bacillati</taxon>
        <taxon>Bacillota</taxon>
        <taxon>Clostridia</taxon>
        <taxon>Eubacteriales</taxon>
        <taxon>Eubacteriaceae</taxon>
        <taxon>Eubacterium</taxon>
    </lineage>
</organism>
<evidence type="ECO:0000259" key="1">
    <source>
        <dbReference type="PROSITE" id="PS50045"/>
    </source>
</evidence>
<dbReference type="AlphaFoldDB" id="A0A1T4L9S1"/>
<dbReference type="Gene3D" id="1.10.8.80">
    <property type="entry name" value="Magnesium chelatase subunit I, C-Terminal domain"/>
    <property type="match status" value="1"/>
</dbReference>
<evidence type="ECO:0000313" key="3">
    <source>
        <dbReference type="Proteomes" id="UP000189857"/>
    </source>
</evidence>
<dbReference type="GO" id="GO:0006355">
    <property type="term" value="P:regulation of DNA-templated transcription"/>
    <property type="evidence" value="ECO:0007669"/>
    <property type="project" value="InterPro"/>
</dbReference>
<keyword evidence="3" id="KW-1185">Reference proteome</keyword>
<dbReference type="InterPro" id="IPR011703">
    <property type="entry name" value="ATPase_AAA-3"/>
</dbReference>
<protein>
    <submittedName>
        <fullName evidence="2">MoxR-like ATPase</fullName>
    </submittedName>
</protein>
<name>A0A1T4L9S1_9FIRM</name>
<dbReference type="RefSeq" id="WP_078786513.1">
    <property type="nucleotide sequence ID" value="NZ_FMTO01000005.1"/>
</dbReference>
<dbReference type="GO" id="GO:0005524">
    <property type="term" value="F:ATP binding"/>
    <property type="evidence" value="ECO:0007669"/>
    <property type="project" value="InterPro"/>
</dbReference>
<dbReference type="OrthoDB" id="9808397at2"/>
<sequence>MNEANVNKKGANNSGITSEEFEYAQDTIRKLSKYYDGKVVGQQGLKFALIAAIIADGHVLVESVPGLAKTTAAKVISDAVDGKFSRIQCTPDLLPSDIIGTQIYNQSTGKFSTTLGPVFANFVLLDEINRSSAKTQSAMLEAMQERQVTIGGETYKMPGDVFIVIATQNPIEQEGTYLLSEAQTDRFIIKEKITYPTPDEEVEILNRIEADAIQRTPAVLTIKDIDNLQAIDEKVYMDPVIKKYIANIVDATRNIDKVLSKEFSRYVRLGASPRASIAFMKIAKAVALLYGRTYVIPDDVKLLRYQVLRHRIELNYSAVADNVAVESVIDHIINTVQTP</sequence>
<dbReference type="GO" id="GO:0016887">
    <property type="term" value="F:ATP hydrolysis activity"/>
    <property type="evidence" value="ECO:0007669"/>
    <property type="project" value="InterPro"/>
</dbReference>